<dbReference type="AlphaFoldDB" id="A0A427YGG7"/>
<dbReference type="InterPro" id="IPR008862">
    <property type="entry name" value="Tcp11"/>
</dbReference>
<feature type="compositionally biased region" description="Polar residues" evidence="2">
    <location>
        <begin position="17"/>
        <end position="29"/>
    </location>
</feature>
<evidence type="ECO:0000313" key="3">
    <source>
        <dbReference type="EMBL" id="RSH90097.1"/>
    </source>
</evidence>
<feature type="region of interest" description="Disordered" evidence="2">
    <location>
        <begin position="1"/>
        <end position="206"/>
    </location>
</feature>
<proteinExistence type="inferred from homology"/>
<name>A0A427YGG7_9TREE</name>
<keyword evidence="4" id="KW-1185">Reference proteome</keyword>
<accession>A0A427YGG7</accession>
<dbReference type="GO" id="GO:0010737">
    <property type="term" value="P:protein kinase A signaling"/>
    <property type="evidence" value="ECO:0007669"/>
    <property type="project" value="TreeGrafter"/>
</dbReference>
<protein>
    <submittedName>
        <fullName evidence="3">Uncharacterized protein</fullName>
    </submittedName>
</protein>
<gene>
    <name evidence="3" type="ORF">EHS25_001430</name>
</gene>
<dbReference type="PANTHER" id="PTHR12832">
    <property type="entry name" value="TESTIS-SPECIFIC PROTEIN PBS13 T-COMPLEX 11"/>
    <property type="match status" value="1"/>
</dbReference>
<dbReference type="Pfam" id="PF05794">
    <property type="entry name" value="Tcp11"/>
    <property type="match status" value="1"/>
</dbReference>
<dbReference type="PANTHER" id="PTHR12832:SF11">
    <property type="entry name" value="LD23868P"/>
    <property type="match status" value="1"/>
</dbReference>
<organism evidence="3 4">
    <name type="scientific">Saitozyma podzolica</name>
    <dbReference type="NCBI Taxonomy" id="1890683"/>
    <lineage>
        <taxon>Eukaryota</taxon>
        <taxon>Fungi</taxon>
        <taxon>Dikarya</taxon>
        <taxon>Basidiomycota</taxon>
        <taxon>Agaricomycotina</taxon>
        <taxon>Tremellomycetes</taxon>
        <taxon>Tremellales</taxon>
        <taxon>Trimorphomycetaceae</taxon>
        <taxon>Saitozyma</taxon>
    </lineage>
</organism>
<evidence type="ECO:0000256" key="1">
    <source>
        <dbReference type="ARBA" id="ARBA00010954"/>
    </source>
</evidence>
<dbReference type="EMBL" id="RSCD01000011">
    <property type="protein sequence ID" value="RSH90097.1"/>
    <property type="molecule type" value="Genomic_DNA"/>
</dbReference>
<comment type="similarity">
    <text evidence="1">Belongs to the TCP11 family.</text>
</comment>
<feature type="compositionally biased region" description="Low complexity" evidence="2">
    <location>
        <begin position="123"/>
        <end position="152"/>
    </location>
</feature>
<evidence type="ECO:0000313" key="4">
    <source>
        <dbReference type="Proteomes" id="UP000279259"/>
    </source>
</evidence>
<sequence length="891" mass="96279">MEQNRLPSSPLHRPSSQGPNAAPASSNPSEPGPTKLALGSTVNVPRPSNPLTSPAGATAGIGGWPQDEQVQVAYAPQPSQDEEIAQWRRPKQADWSGDAPSTQPLASSSRCSSPPLGGAVTAPLPLSLPSSLLTSKPLNRSASSSQRSSPSPEHAGPSSQFALGKRRARSASLPNAEPIFKRRKGDSPTPSEPWERAFAPLRRNPSKIEIQQAKAAVLGRQLLAGRPLRGASASKSRKSDQIFVASRQAPINLHTLKSLDAHEILKAPQLRHDLLFDSLAFRPVGPTTSPAAQTIGGGISTSLSGPSVVDARASCAISDMYWESVAEELKTGCRCARWYIPGGKAATCDADALARKERATSCCCGKWRMDLTEAEWWRWQGKAKAWPSRLPELVRTLRELLVSLMGSTTPCPNHFVHSYTRKALREHEATCPTVTHALVPQLYAALDPDFLTIQVRRGVFGAGIFELLGEAMKVHCAPVRDGMVDDMVRTALRSRSGRDVALALRKCFDCVEVMKLDIANHQVHALRPYLWNCAPQHEHAAFHSAVSQSRLTPTTSRTRQWIHAASRRILAAADPRDRVHLIGRCGSSHGAHDKVPLVARSLAEGFVDLVFASNCGEPKLDLPETLAMDERRIRGFNAEAINIAVTHTLLLACRDLISSAHGRLPVAEVQEILGTIHSDLQLVIASLPALVPTGPSETRSELSVQLARRILRLGPLPYSPSTHARLDSLASTLDTFMLTHLGQPAPSPLVVANLGHVRTAVGLMLTHELLRYSSDYYSTSAPHHDNASLASCARRDEPVLAEGDGDGDGDELMLDETAVSRREPAPAEVRARADAALHRSKLAEQAEMRKHDLEVLSEELHALVGRISRIANFNLGVFGGVYAQPGMLVGS</sequence>
<reference evidence="3 4" key="1">
    <citation type="submission" date="2018-11" db="EMBL/GenBank/DDBJ databases">
        <title>Genome sequence of Saitozyma podzolica DSM 27192.</title>
        <authorList>
            <person name="Aliyu H."/>
            <person name="Gorte O."/>
            <person name="Ochsenreither K."/>
        </authorList>
    </citation>
    <scope>NUCLEOTIDE SEQUENCE [LARGE SCALE GENOMIC DNA]</scope>
    <source>
        <strain evidence="3 4">DSM 27192</strain>
    </source>
</reference>
<comment type="caution">
    <text evidence="3">The sequence shown here is derived from an EMBL/GenBank/DDBJ whole genome shotgun (WGS) entry which is preliminary data.</text>
</comment>
<feature type="compositionally biased region" description="Low complexity" evidence="2">
    <location>
        <begin position="1"/>
        <end position="16"/>
    </location>
</feature>
<dbReference type="Proteomes" id="UP000279259">
    <property type="component" value="Unassembled WGS sequence"/>
</dbReference>
<dbReference type="STRING" id="1890683.A0A427YGG7"/>
<dbReference type="OrthoDB" id="276323at2759"/>
<feature type="compositionally biased region" description="Polar residues" evidence="2">
    <location>
        <begin position="99"/>
        <end position="112"/>
    </location>
</feature>
<evidence type="ECO:0000256" key="2">
    <source>
        <dbReference type="SAM" id="MobiDB-lite"/>
    </source>
</evidence>